<dbReference type="GO" id="GO:0016787">
    <property type="term" value="F:hydrolase activity"/>
    <property type="evidence" value="ECO:0007669"/>
    <property type="project" value="UniProtKB-KW"/>
</dbReference>
<feature type="compositionally biased region" description="Acidic residues" evidence="5">
    <location>
        <begin position="669"/>
        <end position="720"/>
    </location>
</feature>
<dbReference type="InterPro" id="IPR001279">
    <property type="entry name" value="Metallo-B-lactamas"/>
</dbReference>
<evidence type="ECO:0000256" key="1">
    <source>
        <dbReference type="ARBA" id="ARBA00004123"/>
    </source>
</evidence>
<dbReference type="InParanoid" id="A9V338"/>
<keyword evidence="3" id="KW-0378">Hydrolase</keyword>
<dbReference type="STRING" id="81824.A9V338"/>
<feature type="domain" description="Beta-Casp" evidence="7">
    <location>
        <begin position="250"/>
        <end position="368"/>
    </location>
</feature>
<evidence type="ECO:0000313" key="9">
    <source>
        <dbReference type="Proteomes" id="UP000001357"/>
    </source>
</evidence>
<dbReference type="PANTHER" id="PTHR11203:SF37">
    <property type="entry name" value="INTEGRATOR COMPLEX SUBUNIT 11"/>
    <property type="match status" value="1"/>
</dbReference>
<dbReference type="Pfam" id="PF07521">
    <property type="entry name" value="RMMBL"/>
    <property type="match status" value="1"/>
</dbReference>
<feature type="domain" description="Metallo-beta-lactamase" evidence="6">
    <location>
        <begin position="22"/>
        <end position="230"/>
    </location>
</feature>
<dbReference type="Pfam" id="PF10996">
    <property type="entry name" value="Beta-Casp"/>
    <property type="match status" value="1"/>
</dbReference>
<dbReference type="PANTHER" id="PTHR11203">
    <property type="entry name" value="CLEAVAGE AND POLYADENYLATION SPECIFICITY FACTOR FAMILY MEMBER"/>
    <property type="match status" value="1"/>
</dbReference>
<comment type="subcellular location">
    <subcellularLocation>
        <location evidence="1">Nucleus</location>
    </subcellularLocation>
</comment>
<dbReference type="Proteomes" id="UP000001357">
    <property type="component" value="Unassembled WGS sequence"/>
</dbReference>
<dbReference type="SMART" id="SM01027">
    <property type="entry name" value="Beta-Casp"/>
    <property type="match status" value="1"/>
</dbReference>
<comment type="similarity">
    <text evidence="2">Belongs to the metallo-beta-lactamase superfamily. RNA-metabolizing metallo-beta-lactamase-like family. INTS11 subfamily.</text>
</comment>
<evidence type="ECO:0000256" key="4">
    <source>
        <dbReference type="ARBA" id="ARBA00023242"/>
    </source>
</evidence>
<dbReference type="FunCoup" id="A9V338">
    <property type="interactions" value="1179"/>
</dbReference>
<evidence type="ECO:0008006" key="10">
    <source>
        <dbReference type="Google" id="ProtNLM"/>
    </source>
</evidence>
<dbReference type="RefSeq" id="XP_001747069.1">
    <property type="nucleotide sequence ID" value="XM_001747017.1"/>
</dbReference>
<evidence type="ECO:0000256" key="3">
    <source>
        <dbReference type="ARBA" id="ARBA00022801"/>
    </source>
</evidence>
<proteinExistence type="inferred from homology"/>
<name>A9V338_MONBE</name>
<feature type="region of interest" description="Disordered" evidence="5">
    <location>
        <begin position="639"/>
        <end position="730"/>
    </location>
</feature>
<keyword evidence="4" id="KW-0539">Nucleus</keyword>
<dbReference type="Gene3D" id="3.60.15.10">
    <property type="entry name" value="Ribonuclease Z/Hydroxyacylglutathione hydrolase-like"/>
    <property type="match status" value="1"/>
</dbReference>
<dbReference type="eggNOG" id="KOG1136">
    <property type="taxonomic scope" value="Eukaryota"/>
</dbReference>
<dbReference type="InterPro" id="IPR022712">
    <property type="entry name" value="Beta_Casp"/>
</dbReference>
<dbReference type="SUPFAM" id="SSF56281">
    <property type="entry name" value="Metallo-hydrolase/oxidoreductase"/>
    <property type="match status" value="1"/>
</dbReference>
<dbReference type="GeneID" id="5892274"/>
<evidence type="ECO:0000259" key="7">
    <source>
        <dbReference type="SMART" id="SM01027"/>
    </source>
</evidence>
<dbReference type="GO" id="GO:0016180">
    <property type="term" value="P:snRNA processing"/>
    <property type="evidence" value="ECO:0000318"/>
    <property type="project" value="GO_Central"/>
</dbReference>
<dbReference type="Gene3D" id="3.40.50.10890">
    <property type="match status" value="1"/>
</dbReference>
<keyword evidence="9" id="KW-1185">Reference proteome</keyword>
<evidence type="ECO:0000313" key="8">
    <source>
        <dbReference type="EMBL" id="EDQ87993.1"/>
    </source>
</evidence>
<evidence type="ECO:0000256" key="2">
    <source>
        <dbReference type="ARBA" id="ARBA00007093"/>
    </source>
</evidence>
<dbReference type="InterPro" id="IPR041897">
    <property type="entry name" value="INTS11-like_MBL-fold"/>
</dbReference>
<dbReference type="EMBL" id="CH991556">
    <property type="protein sequence ID" value="EDQ87993.1"/>
    <property type="molecule type" value="Genomic_DNA"/>
</dbReference>
<dbReference type="CDD" id="cd16291">
    <property type="entry name" value="INTS11-like_MBL-fold"/>
    <property type="match status" value="1"/>
</dbReference>
<dbReference type="InterPro" id="IPR011108">
    <property type="entry name" value="RMMBL"/>
</dbReference>
<protein>
    <recommendedName>
        <fullName evidence="10">Integrator complex subunit 11</fullName>
    </recommendedName>
</protein>
<dbReference type="FunFam" id="3.40.50.10890:FF:000005">
    <property type="entry name" value="Cleavage and polyadenylation specificity factor subunit 3-II"/>
    <property type="match status" value="1"/>
</dbReference>
<dbReference type="InterPro" id="IPR036866">
    <property type="entry name" value="RibonucZ/Hydroxyglut_hydro"/>
</dbReference>
<organism evidence="8 9">
    <name type="scientific">Monosiga brevicollis</name>
    <name type="common">Choanoflagellate</name>
    <dbReference type="NCBI Taxonomy" id="81824"/>
    <lineage>
        <taxon>Eukaryota</taxon>
        <taxon>Choanoflagellata</taxon>
        <taxon>Craspedida</taxon>
        <taxon>Salpingoecidae</taxon>
        <taxon>Monosiga</taxon>
    </lineage>
</organism>
<dbReference type="Pfam" id="PF16661">
    <property type="entry name" value="Lactamase_B_6"/>
    <property type="match status" value="1"/>
</dbReference>
<accession>A9V338</accession>
<dbReference type="AlphaFoldDB" id="A9V338"/>
<dbReference type="FunFam" id="3.60.15.10:FF:000028">
    <property type="entry name" value="Integrator complex subunit 11 isoform X3"/>
    <property type="match status" value="1"/>
</dbReference>
<evidence type="ECO:0000256" key="5">
    <source>
        <dbReference type="SAM" id="MobiDB-lite"/>
    </source>
</evidence>
<gene>
    <name evidence="8" type="ORF">MONBRDRAFT_37658</name>
</gene>
<dbReference type="GO" id="GO:0004521">
    <property type="term" value="F:RNA endonuclease activity"/>
    <property type="evidence" value="ECO:0000318"/>
    <property type="project" value="GO_Central"/>
</dbReference>
<dbReference type="SMART" id="SM00849">
    <property type="entry name" value="Lactamase_B"/>
    <property type="match status" value="1"/>
</dbReference>
<reference evidence="8 9" key="1">
    <citation type="journal article" date="2008" name="Nature">
        <title>The genome of the choanoflagellate Monosiga brevicollis and the origin of metazoans.</title>
        <authorList>
            <consortium name="JGI Sequencing"/>
            <person name="King N."/>
            <person name="Westbrook M.J."/>
            <person name="Young S.L."/>
            <person name="Kuo A."/>
            <person name="Abedin M."/>
            <person name="Chapman J."/>
            <person name="Fairclough S."/>
            <person name="Hellsten U."/>
            <person name="Isogai Y."/>
            <person name="Letunic I."/>
            <person name="Marr M."/>
            <person name="Pincus D."/>
            <person name="Putnam N."/>
            <person name="Rokas A."/>
            <person name="Wright K.J."/>
            <person name="Zuzow R."/>
            <person name="Dirks W."/>
            <person name="Good M."/>
            <person name="Goodstein D."/>
            <person name="Lemons D."/>
            <person name="Li W."/>
            <person name="Lyons J.B."/>
            <person name="Morris A."/>
            <person name="Nichols S."/>
            <person name="Richter D.J."/>
            <person name="Salamov A."/>
            <person name="Bork P."/>
            <person name="Lim W.A."/>
            <person name="Manning G."/>
            <person name="Miller W.T."/>
            <person name="McGinnis W."/>
            <person name="Shapiro H."/>
            <person name="Tjian R."/>
            <person name="Grigoriev I.V."/>
            <person name="Rokhsar D."/>
        </authorList>
    </citation>
    <scope>NUCLEOTIDE SEQUENCE [LARGE SCALE GENOMIC DNA]</scope>
    <source>
        <strain evidence="9">MX1 / ATCC 50154</strain>
    </source>
</reference>
<dbReference type="InterPro" id="IPR050698">
    <property type="entry name" value="MBL"/>
</dbReference>
<dbReference type="GO" id="GO:0005634">
    <property type="term" value="C:nucleus"/>
    <property type="evidence" value="ECO:0000318"/>
    <property type="project" value="GO_Central"/>
</dbReference>
<evidence type="ECO:0000259" key="6">
    <source>
        <dbReference type="SMART" id="SM00849"/>
    </source>
</evidence>
<sequence length="730" mass="80339">MPLLFASDDIRVVPLGAGQDVGRSCVLVTMGGRTIMFDCGMHMGYNDARRFPDFTQVAQGPLTDHIDLAIITHFHLDHCGALPYFTEQVGYDGPLYMTMPTRAIAQVLLEDYRKIAVSRQGEKNFFTRDDIKTCLNKATTIDLHQTVVIDQDFEIKAYYAGHVLGAAMFYVRVGNQSVVYTGDYNMSPDRHLGAAWIDRCEPDVIISESTYATTIRDSRRAREHDLLTKITQCVQRGGKVLLPVFALGRAQELCILLETHWQRTGMRVPIYFSTGLTARANEYYKLFITWTNQKLKETFVERNLFDFQHVQPFDRSYLEHAGPQVLFATPGMLHAGTSLLAFTHWCEDPRNMVILPGYCTAGTVGAKIIAGIRELDIEGRHYTVRMDVEYLSFSAHADAKGIMQLVSQSGAKQVVLVHGEQQKMAFLAGRIQQELGLPCHFPPNGHCLTLSTNNPVPILVSDAFLPVAKDEVAKAEPSFSPAPGPKAELLAEDVETKPNPSHLLATPSKPPMALDGHLGLGAAPVPIEGVLVRQSNGKLRLVTFSEAQRDHNLQPHEIKTVCVIALPSGASTSLVHRHILQRSQAAGLAVLDSGPTTLKVGLVDVSIEPNEVRLAYKSGSGVRDAARLQDIVGSLPDMAEASRDSLSKPRQTPLAAAEASTAESRPPMDTEDDDEDDVNDDDDEEEEEDSDDGSGDDTEEEEADDHDQSDNDDDDDDDDSSDRLSSSQDE</sequence>
<dbReference type="KEGG" id="mbr:MONBRDRAFT_37658"/>